<dbReference type="OrthoDB" id="8085537at2"/>
<evidence type="ECO:0000313" key="3">
    <source>
        <dbReference type="Proteomes" id="UP000321513"/>
    </source>
</evidence>
<name>A0A512BFD0_9BACT</name>
<dbReference type="AlphaFoldDB" id="A0A512BFD0"/>
<proteinExistence type="predicted"/>
<comment type="caution">
    <text evidence="2">The sequence shown here is derived from an EMBL/GenBank/DDBJ whole genome shotgun (WGS) entry which is preliminary data.</text>
</comment>
<reference evidence="2 3" key="1">
    <citation type="submission" date="2019-07" db="EMBL/GenBank/DDBJ databases">
        <title>Whole genome shotgun sequence of Segetibacter aerophilus NBRC 106135.</title>
        <authorList>
            <person name="Hosoyama A."/>
            <person name="Uohara A."/>
            <person name="Ohji S."/>
            <person name="Ichikawa N."/>
        </authorList>
    </citation>
    <scope>NUCLEOTIDE SEQUENCE [LARGE SCALE GENOMIC DNA]</scope>
    <source>
        <strain evidence="2 3">NBRC 106135</strain>
    </source>
</reference>
<sequence>MKILLDENLPVSLKNDFGLRHQVFTVRDRGWLGIKNGALMKLVEANDFEVFVTTDTNLQFQQNVLKFSFIIVVLNVVINKYQNLRPLIRPLLAVLETNPIDKVIVLK</sequence>
<dbReference type="RefSeq" id="WP_147204781.1">
    <property type="nucleotide sequence ID" value="NZ_BJYT01000012.1"/>
</dbReference>
<accession>A0A512BFD0</accession>
<evidence type="ECO:0000313" key="2">
    <source>
        <dbReference type="EMBL" id="GEO10664.1"/>
    </source>
</evidence>
<gene>
    <name evidence="2" type="ORF">SAE01_31600</name>
</gene>
<feature type="domain" description="DUF5615" evidence="1">
    <location>
        <begin position="1"/>
        <end position="72"/>
    </location>
</feature>
<dbReference type="Proteomes" id="UP000321513">
    <property type="component" value="Unassembled WGS sequence"/>
</dbReference>
<keyword evidence="3" id="KW-1185">Reference proteome</keyword>
<evidence type="ECO:0000259" key="1">
    <source>
        <dbReference type="Pfam" id="PF18480"/>
    </source>
</evidence>
<dbReference type="EMBL" id="BJYT01000012">
    <property type="protein sequence ID" value="GEO10664.1"/>
    <property type="molecule type" value="Genomic_DNA"/>
</dbReference>
<dbReference type="InterPro" id="IPR041049">
    <property type="entry name" value="DUF5615"/>
</dbReference>
<protein>
    <recommendedName>
        <fullName evidence="1">DUF5615 domain-containing protein</fullName>
    </recommendedName>
</protein>
<organism evidence="2 3">
    <name type="scientific">Segetibacter aerophilus</name>
    <dbReference type="NCBI Taxonomy" id="670293"/>
    <lineage>
        <taxon>Bacteria</taxon>
        <taxon>Pseudomonadati</taxon>
        <taxon>Bacteroidota</taxon>
        <taxon>Chitinophagia</taxon>
        <taxon>Chitinophagales</taxon>
        <taxon>Chitinophagaceae</taxon>
        <taxon>Segetibacter</taxon>
    </lineage>
</organism>
<dbReference type="Pfam" id="PF18480">
    <property type="entry name" value="DUF5615"/>
    <property type="match status" value="1"/>
</dbReference>